<reference evidence="6 7" key="1">
    <citation type="submission" date="2016-03" db="EMBL/GenBank/DDBJ databases">
        <title>Fine-scale spatial genetic structure of a fungal parasite of coffee scale insects.</title>
        <authorList>
            <person name="Jackson D."/>
            <person name="Zemenick K.A."/>
            <person name="Malloure B."/>
            <person name="Quandt C.A."/>
            <person name="James T.Y."/>
        </authorList>
    </citation>
    <scope>NUCLEOTIDE SEQUENCE [LARGE SCALE GENOMIC DNA]</scope>
    <source>
        <strain evidence="6 7">UM487</strain>
    </source>
</reference>
<keyword evidence="3 5" id="KW-0378">Hydrolase</keyword>
<comment type="similarity">
    <text evidence="5">Belongs to the tannase family.</text>
</comment>
<dbReference type="OrthoDB" id="4859905at2759"/>
<dbReference type="AlphaFoldDB" id="A0A179IHT9"/>
<proteinExistence type="inferred from homology"/>
<organism evidence="6 7">
    <name type="scientific">Cordyceps confragosa</name>
    <name type="common">Lecanicillium lecanii</name>
    <dbReference type="NCBI Taxonomy" id="2714763"/>
    <lineage>
        <taxon>Eukaryota</taxon>
        <taxon>Fungi</taxon>
        <taxon>Dikarya</taxon>
        <taxon>Ascomycota</taxon>
        <taxon>Pezizomycotina</taxon>
        <taxon>Sordariomycetes</taxon>
        <taxon>Hypocreomycetidae</taxon>
        <taxon>Hypocreales</taxon>
        <taxon>Cordycipitaceae</taxon>
        <taxon>Akanthomyces</taxon>
    </lineage>
</organism>
<keyword evidence="1" id="KW-0719">Serine esterase</keyword>
<evidence type="ECO:0000256" key="2">
    <source>
        <dbReference type="ARBA" id="ARBA00022729"/>
    </source>
</evidence>
<comment type="caution">
    <text evidence="6">The sequence shown here is derived from an EMBL/GenBank/DDBJ whole genome shotgun (WGS) entry which is preliminary data.</text>
</comment>
<dbReference type="Proteomes" id="UP000243081">
    <property type="component" value="Unassembled WGS sequence"/>
</dbReference>
<dbReference type="EC" id="3.1.1.-" evidence="5"/>
<evidence type="ECO:0000313" key="6">
    <source>
        <dbReference type="EMBL" id="OAR02227.1"/>
    </source>
</evidence>
<name>A0A179IHT9_CORDF</name>
<protein>
    <recommendedName>
        <fullName evidence="5">Carboxylic ester hydrolase</fullName>
        <ecNumber evidence="5">3.1.1.-</ecNumber>
    </recommendedName>
</protein>
<evidence type="ECO:0000256" key="5">
    <source>
        <dbReference type="RuleBase" id="RU361238"/>
    </source>
</evidence>
<evidence type="ECO:0000256" key="1">
    <source>
        <dbReference type="ARBA" id="ARBA00022487"/>
    </source>
</evidence>
<gene>
    <name evidence="6" type="ORF">LLEC1_03819</name>
</gene>
<accession>A0A179IHT9</accession>
<evidence type="ECO:0000313" key="7">
    <source>
        <dbReference type="Proteomes" id="UP000243081"/>
    </source>
</evidence>
<keyword evidence="2 5" id="KW-0732">Signal</keyword>
<dbReference type="Pfam" id="PF07519">
    <property type="entry name" value="Tannase"/>
    <property type="match status" value="1"/>
</dbReference>
<dbReference type="PANTHER" id="PTHR33938:SF16">
    <property type="entry name" value="CARBOXYLIC ESTER HYDROLASE"/>
    <property type="match status" value="1"/>
</dbReference>
<dbReference type="PANTHER" id="PTHR33938">
    <property type="entry name" value="FERULOYL ESTERASE B-RELATED"/>
    <property type="match status" value="1"/>
</dbReference>
<dbReference type="GO" id="GO:0052689">
    <property type="term" value="F:carboxylic ester hydrolase activity"/>
    <property type="evidence" value="ECO:0007669"/>
    <property type="project" value="UniProtKB-KW"/>
</dbReference>
<evidence type="ECO:0000256" key="3">
    <source>
        <dbReference type="ARBA" id="ARBA00022801"/>
    </source>
</evidence>
<dbReference type="InterPro" id="IPR011118">
    <property type="entry name" value="Tannase/feruloyl_esterase"/>
</dbReference>
<keyword evidence="4" id="KW-1015">Disulfide bond</keyword>
<feature type="signal peptide" evidence="5">
    <location>
        <begin position="1"/>
        <end position="25"/>
    </location>
</feature>
<dbReference type="EMBL" id="LUKN01000772">
    <property type="protein sequence ID" value="OAR02227.1"/>
    <property type="molecule type" value="Genomic_DNA"/>
</dbReference>
<evidence type="ECO:0000256" key="4">
    <source>
        <dbReference type="ARBA" id="ARBA00023157"/>
    </source>
</evidence>
<feature type="chain" id="PRO_5007950310" description="Carboxylic ester hydrolase" evidence="5">
    <location>
        <begin position="26"/>
        <end position="633"/>
    </location>
</feature>
<keyword evidence="7" id="KW-1185">Reference proteome</keyword>
<sequence>MKLCYSKFAATLLVAARCVVGIIRTEELLASGVVQVTFSDFTNTAALLNAADTSELQQRSALAKHVECIDVKTYWDYWWYGAGPVLVCGDGQNCVAVKGEGLRIDLSISGSGGMEASQLITYSFGFQSSYHWESSVTTYLKQDIHWTGPAQYRMWLKQWFAVTEASCQTCYGPNCNDWAPSKGWMPCRDDDCYQYSVSDAYARDNYSCYVIPTHIRSGSCCCDYRPGADAARNMRRQLCPSCPSIRGYFCWHHINASPVSAAITVNSSVAKSDWNNAATISHCNITLAYTHNCIDDDIVHVSYWVPAPSDFRKRYFSTGRGGLAINSGRHYVPVESSMALFLASPMEASDPTISCRIAFSCWLMERSTGSQCTCLATRRTKSIGKQLTARLYNVSKNETLYSYYLGCSEGGREVWSQRQRFADQFDGAVIGAPALRYSQQQANHLTSNVVEQTLGYYPPTCELAAIVNLAIAACESLDGQTDGVLARSDLCKLNLNVSSTVGKASSCAATTPRAMGGISIGAANPAQNGIITAKGAAVAATILDGRHDSDGKFVYLSYRPGAAFSDAATTYDSATGSWMFLVASRFACFLELQNTSSLTTLANYTQMASSRARTHGRLCGLIACTNTMLNMND</sequence>